<dbReference type="InterPro" id="IPR015919">
    <property type="entry name" value="Cadherin-like_sf"/>
</dbReference>
<dbReference type="CDD" id="cd00102">
    <property type="entry name" value="IPT"/>
    <property type="match status" value="1"/>
</dbReference>
<dbReference type="OrthoDB" id="98106at2"/>
<dbReference type="InterPro" id="IPR013783">
    <property type="entry name" value="Ig-like_fold"/>
</dbReference>
<dbReference type="SUPFAM" id="SSF81296">
    <property type="entry name" value="E set domains"/>
    <property type="match status" value="2"/>
</dbReference>
<dbReference type="Pfam" id="PF01833">
    <property type="entry name" value="TIG"/>
    <property type="match status" value="2"/>
</dbReference>
<feature type="domain" description="IPT/TIG" evidence="1">
    <location>
        <begin position="393"/>
        <end position="468"/>
    </location>
</feature>
<dbReference type="eggNOG" id="COG1470">
    <property type="taxonomic scope" value="Bacteria"/>
</dbReference>
<dbReference type="Pfam" id="PF05345">
    <property type="entry name" value="He_PIG"/>
    <property type="match status" value="1"/>
</dbReference>
<feature type="domain" description="IPT/TIG" evidence="1">
    <location>
        <begin position="219"/>
        <end position="292"/>
    </location>
</feature>
<protein>
    <submittedName>
        <fullName evidence="2">Ig family protein</fullName>
    </submittedName>
</protein>
<evidence type="ECO:0000313" key="2">
    <source>
        <dbReference type="EMBL" id="AGY59693.1"/>
    </source>
</evidence>
<dbReference type="InterPro" id="IPR002909">
    <property type="entry name" value="IPT_dom"/>
</dbReference>
<dbReference type="GO" id="GO:0005509">
    <property type="term" value="F:calcium ion binding"/>
    <property type="evidence" value="ECO:0007669"/>
    <property type="project" value="InterPro"/>
</dbReference>
<dbReference type="Proteomes" id="UP000017396">
    <property type="component" value="Chromosome"/>
</dbReference>
<dbReference type="KEGG" id="glj:GKIL_3447"/>
<sequence>MERHWIARWALVLFLLGGIQLPLVAQTPPVLIDTNLPSGNLSQAYRYTFQVVGGTAPFSWSVSNGNLPSGLSLDGTSGRLEGTPSATTVATFTVQVQDSNGQTASRTFNLIVTTSGFQLQPTAAELVLLQGRTASLQLQVIGQPQTNNPIGFSLLSALPAGVVASFEPALLSGGDSNVNFVAAADTSAAAGVYPLRVSGVSPPDSQYASFNLIVRPPPPEIAGFSPPGGLPGTSVTVRGTQLQTATAVTIGGLRAPFTASGPNQLQLSVPRGARTGRIVVVTPAGSATSATDFLVPTFALSLQPGVATAQPGSQVLLKLVATGQVNNLVNLNVINLPDSWSAQFNPNYLDSQHRQANLLLQVPATSPLGNAAITVSAGIVQAAATVQVLTAPPRLTRLFPVQGPPGTVITLSGQNFQPGLRLRLGALELPIFSISSNRVQAQLPDGVASGRIQLVNPDGQTVSTSTVFAVLPRTGPPVLPPP</sequence>
<dbReference type="GO" id="GO:0016020">
    <property type="term" value="C:membrane"/>
    <property type="evidence" value="ECO:0007669"/>
    <property type="project" value="InterPro"/>
</dbReference>
<name>U5QLD0_GLOK1</name>
<evidence type="ECO:0000259" key="1">
    <source>
        <dbReference type="Pfam" id="PF01833"/>
    </source>
</evidence>
<dbReference type="InterPro" id="IPR014756">
    <property type="entry name" value="Ig_E-set"/>
</dbReference>
<accession>U5QLD0</accession>
<dbReference type="SUPFAM" id="SSF49313">
    <property type="entry name" value="Cadherin-like"/>
    <property type="match status" value="1"/>
</dbReference>
<dbReference type="RefSeq" id="WP_023174991.1">
    <property type="nucleotide sequence ID" value="NC_022600.1"/>
</dbReference>
<dbReference type="AlphaFoldDB" id="U5QLD0"/>
<evidence type="ECO:0000313" key="3">
    <source>
        <dbReference type="Proteomes" id="UP000017396"/>
    </source>
</evidence>
<dbReference type="Gene3D" id="2.60.40.10">
    <property type="entry name" value="Immunoglobulins"/>
    <property type="match status" value="3"/>
</dbReference>
<gene>
    <name evidence="2" type="ORF">GKIL_3447</name>
</gene>
<proteinExistence type="predicted"/>
<dbReference type="HOGENOM" id="CLU_565920_0_0_3"/>
<keyword evidence="3" id="KW-1185">Reference proteome</keyword>
<reference evidence="2 3" key="1">
    <citation type="journal article" date="2013" name="PLoS ONE">
        <title>Cultivation and Complete Genome Sequencing of Gloeobacter kilaueensis sp. nov., from a Lava Cave in Kilauea Caldera, Hawai'i.</title>
        <authorList>
            <person name="Saw J.H."/>
            <person name="Schatz M."/>
            <person name="Brown M.V."/>
            <person name="Kunkel D.D."/>
            <person name="Foster J.S."/>
            <person name="Shick H."/>
            <person name="Christensen S."/>
            <person name="Hou S."/>
            <person name="Wan X."/>
            <person name="Donachie S.P."/>
        </authorList>
    </citation>
    <scope>NUCLEOTIDE SEQUENCE [LARGE SCALE GENOMIC DNA]</scope>
    <source>
        <strain evidence="3">JS</strain>
    </source>
</reference>
<dbReference type="EMBL" id="CP003587">
    <property type="protein sequence ID" value="AGY59693.1"/>
    <property type="molecule type" value="Genomic_DNA"/>
</dbReference>
<organism evidence="2 3">
    <name type="scientific">Gloeobacter kilaueensis (strain ATCC BAA-2537 / CCAP 1431/1 / ULC 316 / JS1)</name>
    <dbReference type="NCBI Taxonomy" id="1183438"/>
    <lineage>
        <taxon>Bacteria</taxon>
        <taxon>Bacillati</taxon>
        <taxon>Cyanobacteriota</taxon>
        <taxon>Cyanophyceae</taxon>
        <taxon>Gloeobacterales</taxon>
        <taxon>Gloeobacteraceae</taxon>
        <taxon>Gloeobacter</taxon>
    </lineage>
</organism>
<dbReference type="STRING" id="1183438.GKIL_3447"/>